<organism evidence="2 3">
    <name type="scientific">Schizophyllum amplum</name>
    <dbReference type="NCBI Taxonomy" id="97359"/>
    <lineage>
        <taxon>Eukaryota</taxon>
        <taxon>Fungi</taxon>
        <taxon>Dikarya</taxon>
        <taxon>Basidiomycota</taxon>
        <taxon>Agaricomycotina</taxon>
        <taxon>Agaricomycetes</taxon>
        <taxon>Agaricomycetidae</taxon>
        <taxon>Agaricales</taxon>
        <taxon>Schizophyllaceae</taxon>
        <taxon>Schizophyllum</taxon>
    </lineage>
</organism>
<dbReference type="OrthoDB" id="5327923at2759"/>
<comment type="caution">
    <text evidence="2">The sequence shown here is derived from an EMBL/GenBank/DDBJ whole genome shotgun (WGS) entry which is preliminary data.</text>
</comment>
<feature type="region of interest" description="Disordered" evidence="1">
    <location>
        <begin position="490"/>
        <end position="514"/>
    </location>
</feature>
<feature type="region of interest" description="Disordered" evidence="1">
    <location>
        <begin position="1"/>
        <end position="29"/>
    </location>
</feature>
<dbReference type="STRING" id="97359.A0A550CKZ7"/>
<dbReference type="EMBL" id="VDMD01000005">
    <property type="protein sequence ID" value="TRM65449.1"/>
    <property type="molecule type" value="Genomic_DNA"/>
</dbReference>
<sequence length="628" mass="70715">MFKRGFLNSEKARKTMSTEDAVPKPPTVEKLPDGLESVVFESNPDFHIAPPNVLQGMPPGKTRTVFRHWPRDPKGQVMQKERAIQGKMTPNGYQLWGETLYDFFRTTPLPGVDGYSMISTSSKLATWMREHGELSATHELEWAEKEKEPKQIFPCDVGRLIRDREADAKRGWLAPGSPFSKRAPPVLEERIPHHLLPKKLIVHDPWNTLSVAHADDDDDEDIALADKPDVVHAYRLSRSKAGLRKCEEDAERARKAAEEEAASTVNHLYMPGDYGTSLSLILHVTTPPLPPLPTSVDEAHVYIRRRDLCGEGNHSIVYLVEWELPRWLLVGREETFCDQCILKMAEVEIKKRHEAGTLYDRSADASPISSLDCPSDTPIVHVELNPKVQSSAGRGELCEHFQARFDGPLGGEAPATARVVVCAKLSRQFDTHLPREASNYQLFPDWFFEHWSGYNVVKPLQDPTPCGAIVPNFYGYYVPDESEAAAVPRFSPTAEDSQLPPSPRASDDDAPEPVLPKRYLSPILLLEYCGKQIEPDELSIDDRQEATSLFLHMSRTGWMQGSIAARNVLVQPGPLSEWPLGRMVCRPPKNSFRLIDFGRAVKLDRWPEEQDSQVMQLFDLGPLGRGTW</sequence>
<dbReference type="AlphaFoldDB" id="A0A550CKZ7"/>
<protein>
    <recommendedName>
        <fullName evidence="4">Protein kinase domain-containing protein</fullName>
    </recommendedName>
</protein>
<gene>
    <name evidence="2" type="ORF">BD626DRAFT_535867</name>
</gene>
<evidence type="ECO:0000313" key="3">
    <source>
        <dbReference type="Proteomes" id="UP000320762"/>
    </source>
</evidence>
<name>A0A550CKZ7_9AGAR</name>
<reference evidence="2 3" key="1">
    <citation type="journal article" date="2019" name="New Phytol.">
        <title>Comparative genomics reveals unique wood-decay strategies and fruiting body development in the Schizophyllaceae.</title>
        <authorList>
            <person name="Almasi E."/>
            <person name="Sahu N."/>
            <person name="Krizsan K."/>
            <person name="Balint B."/>
            <person name="Kovacs G.M."/>
            <person name="Kiss B."/>
            <person name="Cseklye J."/>
            <person name="Drula E."/>
            <person name="Henrissat B."/>
            <person name="Nagy I."/>
            <person name="Chovatia M."/>
            <person name="Adam C."/>
            <person name="LaButti K."/>
            <person name="Lipzen A."/>
            <person name="Riley R."/>
            <person name="Grigoriev I.V."/>
            <person name="Nagy L.G."/>
        </authorList>
    </citation>
    <scope>NUCLEOTIDE SEQUENCE [LARGE SCALE GENOMIC DNA]</scope>
    <source>
        <strain evidence="2 3">NL-1724</strain>
    </source>
</reference>
<evidence type="ECO:0008006" key="4">
    <source>
        <dbReference type="Google" id="ProtNLM"/>
    </source>
</evidence>
<evidence type="ECO:0000256" key="1">
    <source>
        <dbReference type="SAM" id="MobiDB-lite"/>
    </source>
</evidence>
<proteinExistence type="predicted"/>
<accession>A0A550CKZ7</accession>
<evidence type="ECO:0000313" key="2">
    <source>
        <dbReference type="EMBL" id="TRM65449.1"/>
    </source>
</evidence>
<keyword evidence="3" id="KW-1185">Reference proteome</keyword>
<dbReference type="Proteomes" id="UP000320762">
    <property type="component" value="Unassembled WGS sequence"/>
</dbReference>